<accession>A0ABS8WPF6</accession>
<organism evidence="1 2">
    <name type="scientific">Datura stramonium</name>
    <name type="common">Jimsonweed</name>
    <name type="synonym">Common thornapple</name>
    <dbReference type="NCBI Taxonomy" id="4076"/>
    <lineage>
        <taxon>Eukaryota</taxon>
        <taxon>Viridiplantae</taxon>
        <taxon>Streptophyta</taxon>
        <taxon>Embryophyta</taxon>
        <taxon>Tracheophyta</taxon>
        <taxon>Spermatophyta</taxon>
        <taxon>Magnoliopsida</taxon>
        <taxon>eudicotyledons</taxon>
        <taxon>Gunneridae</taxon>
        <taxon>Pentapetalae</taxon>
        <taxon>asterids</taxon>
        <taxon>lamiids</taxon>
        <taxon>Solanales</taxon>
        <taxon>Solanaceae</taxon>
        <taxon>Solanoideae</taxon>
        <taxon>Datureae</taxon>
        <taxon>Datura</taxon>
    </lineage>
</organism>
<evidence type="ECO:0000313" key="2">
    <source>
        <dbReference type="Proteomes" id="UP000823775"/>
    </source>
</evidence>
<name>A0ABS8WPF6_DATST</name>
<reference evidence="1 2" key="1">
    <citation type="journal article" date="2021" name="BMC Genomics">
        <title>Datura genome reveals duplications of psychoactive alkaloid biosynthetic genes and high mutation rate following tissue culture.</title>
        <authorList>
            <person name="Rajewski A."/>
            <person name="Carter-House D."/>
            <person name="Stajich J."/>
            <person name="Litt A."/>
        </authorList>
    </citation>
    <scope>NUCLEOTIDE SEQUENCE [LARGE SCALE GENOMIC DNA]</scope>
    <source>
        <strain evidence="1">AR-01</strain>
    </source>
</reference>
<keyword evidence="2" id="KW-1185">Reference proteome</keyword>
<protein>
    <submittedName>
        <fullName evidence="1">Uncharacterized protein</fullName>
    </submittedName>
</protein>
<comment type="caution">
    <text evidence="1">The sequence shown here is derived from an EMBL/GenBank/DDBJ whole genome shotgun (WGS) entry which is preliminary data.</text>
</comment>
<dbReference type="EMBL" id="JACEIK010009912">
    <property type="protein sequence ID" value="MCE3214810.1"/>
    <property type="molecule type" value="Genomic_DNA"/>
</dbReference>
<proteinExistence type="predicted"/>
<evidence type="ECO:0000313" key="1">
    <source>
        <dbReference type="EMBL" id="MCE3214810.1"/>
    </source>
</evidence>
<sequence>MEDIIATFIDNIHTRTSTICSRVIGTLIDTSTNLYGTVLPNNSGGWRKCVMTTQELIEPYMASFLALFNRSIPEWIRSPGARWSLGEHIPRNIPQRIETHKEEVFKIKQLRRYFGFHGKVLKENNVATILCRGLDNNYIQRRSPNPNSAVLPHERAKGA</sequence>
<gene>
    <name evidence="1" type="ORF">HAX54_053363</name>
</gene>
<dbReference type="Proteomes" id="UP000823775">
    <property type="component" value="Unassembled WGS sequence"/>
</dbReference>